<gene>
    <name evidence="1" type="ORF">R2G56_08390</name>
</gene>
<evidence type="ECO:0000313" key="1">
    <source>
        <dbReference type="EMBL" id="MDV6226302.1"/>
    </source>
</evidence>
<dbReference type="EMBL" id="JAWLIP010000003">
    <property type="protein sequence ID" value="MDV6226302.1"/>
    <property type="molecule type" value="Genomic_DNA"/>
</dbReference>
<dbReference type="Proteomes" id="UP001185659">
    <property type="component" value="Unassembled WGS sequence"/>
</dbReference>
<accession>A0ABU4AJ90</accession>
<comment type="caution">
    <text evidence="1">The sequence shown here is derived from an EMBL/GenBank/DDBJ whole genome shotgun (WGS) entry which is preliminary data.</text>
</comment>
<evidence type="ECO:0000313" key="2">
    <source>
        <dbReference type="Proteomes" id="UP001185659"/>
    </source>
</evidence>
<keyword evidence="2" id="KW-1185">Reference proteome</keyword>
<reference evidence="1 2" key="1">
    <citation type="submission" date="2023-10" db="EMBL/GenBank/DDBJ databases">
        <authorList>
            <person name="Venkata Ramana C."/>
            <person name="Sasikala C."/>
            <person name="Dhurka M."/>
        </authorList>
    </citation>
    <scope>NUCLEOTIDE SEQUENCE [LARGE SCALE GENOMIC DNA]</scope>
    <source>
        <strain evidence="1 2">KCTC 32151</strain>
    </source>
</reference>
<proteinExistence type="predicted"/>
<dbReference type="RefSeq" id="WP_317560984.1">
    <property type="nucleotide sequence ID" value="NZ_JAWLIP010000003.1"/>
</dbReference>
<organism evidence="1 2">
    <name type="scientific">Nitratireductor aquimarinus</name>
    <dbReference type="NCBI Taxonomy" id="889300"/>
    <lineage>
        <taxon>Bacteria</taxon>
        <taxon>Pseudomonadati</taxon>
        <taxon>Pseudomonadota</taxon>
        <taxon>Alphaproteobacteria</taxon>
        <taxon>Hyphomicrobiales</taxon>
        <taxon>Phyllobacteriaceae</taxon>
        <taxon>Nitratireductor</taxon>
    </lineage>
</organism>
<name>A0ABU4AJ90_9HYPH</name>
<protein>
    <submittedName>
        <fullName evidence="1">Uncharacterized protein</fullName>
    </submittedName>
</protein>
<sequence>MRTSVTYNQRDFEQKLARDLGRDLPFAAARAATWTAKDIQKNSKKWMLRVFDRPTRWTLNAAFVKPATKRQMTAEVYFKDFAPKGTPAGKYLLTQIRGGRRPHTRWEKRLIHAGVMRVNEYAMPGKALKLNRYGNVPRGVYAKILAQLKIGDSGIGNESRRSKATQQRRGAARYFVSYGKDAPRIGGVRPSSLPRGIWQRDRRGSVSPVFIFVERVPDYADVFDWKNWADATARARMPINFKRSADLILRRPNR</sequence>